<evidence type="ECO:0000256" key="4">
    <source>
        <dbReference type="PROSITE-ProRule" id="PRU00169"/>
    </source>
</evidence>
<evidence type="ECO:0000256" key="3">
    <source>
        <dbReference type="ARBA" id="ARBA00023163"/>
    </source>
</evidence>
<comment type="caution">
    <text evidence="7">The sequence shown here is derived from an EMBL/GenBank/DDBJ whole genome shotgun (WGS) entry which is preliminary data.</text>
</comment>
<dbReference type="SMART" id="SM00448">
    <property type="entry name" value="REC"/>
    <property type="match status" value="1"/>
</dbReference>
<evidence type="ECO:0000256" key="2">
    <source>
        <dbReference type="ARBA" id="ARBA00023125"/>
    </source>
</evidence>
<feature type="domain" description="Response regulatory" evidence="6">
    <location>
        <begin position="3"/>
        <end position="120"/>
    </location>
</feature>
<evidence type="ECO:0000259" key="6">
    <source>
        <dbReference type="PROSITE" id="PS50110"/>
    </source>
</evidence>
<dbReference type="PANTHER" id="PTHR43280">
    <property type="entry name" value="ARAC-FAMILY TRANSCRIPTIONAL REGULATOR"/>
    <property type="match status" value="1"/>
</dbReference>
<dbReference type="InterPro" id="IPR018060">
    <property type="entry name" value="HTH_AraC"/>
</dbReference>
<dbReference type="PROSITE" id="PS01124">
    <property type="entry name" value="HTH_ARAC_FAMILY_2"/>
    <property type="match status" value="1"/>
</dbReference>
<feature type="modified residue" description="4-aspartylphosphate" evidence="4">
    <location>
        <position position="55"/>
    </location>
</feature>
<dbReference type="PROSITE" id="PS00041">
    <property type="entry name" value="HTH_ARAC_FAMILY_1"/>
    <property type="match status" value="1"/>
</dbReference>
<dbReference type="InterPro" id="IPR018062">
    <property type="entry name" value="HTH_AraC-typ_CS"/>
</dbReference>
<dbReference type="InterPro" id="IPR009057">
    <property type="entry name" value="Homeodomain-like_sf"/>
</dbReference>
<dbReference type="EMBL" id="QMFB01000002">
    <property type="protein sequence ID" value="RAV22371.1"/>
    <property type="molecule type" value="Genomic_DNA"/>
</dbReference>
<dbReference type="Gene3D" id="3.40.50.2300">
    <property type="match status" value="1"/>
</dbReference>
<gene>
    <name evidence="7" type="ORF">DQG23_05355</name>
</gene>
<dbReference type="Gene3D" id="1.10.10.60">
    <property type="entry name" value="Homeodomain-like"/>
    <property type="match status" value="2"/>
</dbReference>
<dbReference type="SMART" id="SM00342">
    <property type="entry name" value="HTH_ARAC"/>
    <property type="match status" value="1"/>
</dbReference>
<evidence type="ECO:0000313" key="7">
    <source>
        <dbReference type="EMBL" id="RAV22371.1"/>
    </source>
</evidence>
<keyword evidence="8" id="KW-1185">Reference proteome</keyword>
<dbReference type="OrthoDB" id="2543932at2"/>
<keyword evidence="1" id="KW-0805">Transcription regulation</keyword>
<dbReference type="GO" id="GO:0003700">
    <property type="term" value="F:DNA-binding transcription factor activity"/>
    <property type="evidence" value="ECO:0007669"/>
    <property type="project" value="InterPro"/>
</dbReference>
<dbReference type="InterPro" id="IPR001789">
    <property type="entry name" value="Sig_transdc_resp-reg_receiver"/>
</dbReference>
<organism evidence="7 8">
    <name type="scientific">Paenibacillus contaminans</name>
    <dbReference type="NCBI Taxonomy" id="450362"/>
    <lineage>
        <taxon>Bacteria</taxon>
        <taxon>Bacillati</taxon>
        <taxon>Bacillota</taxon>
        <taxon>Bacilli</taxon>
        <taxon>Bacillales</taxon>
        <taxon>Paenibacillaceae</taxon>
        <taxon>Paenibacillus</taxon>
    </lineage>
</organism>
<dbReference type="SUPFAM" id="SSF46689">
    <property type="entry name" value="Homeodomain-like"/>
    <property type="match status" value="2"/>
</dbReference>
<dbReference type="GO" id="GO:0043565">
    <property type="term" value="F:sequence-specific DNA binding"/>
    <property type="evidence" value="ECO:0007669"/>
    <property type="project" value="InterPro"/>
</dbReference>
<protein>
    <submittedName>
        <fullName evidence="7">DNA-binding response regulator</fullName>
    </submittedName>
</protein>
<dbReference type="Proteomes" id="UP000250369">
    <property type="component" value="Unassembled WGS sequence"/>
</dbReference>
<keyword evidence="2 7" id="KW-0238">DNA-binding</keyword>
<keyword evidence="3" id="KW-0804">Transcription</keyword>
<proteinExistence type="predicted"/>
<dbReference type="GO" id="GO:0000160">
    <property type="term" value="P:phosphorelay signal transduction system"/>
    <property type="evidence" value="ECO:0007669"/>
    <property type="project" value="InterPro"/>
</dbReference>
<sequence>MLRMVIVDDEPIIADGLYEEFLGIADLELDVYRVYSGKAVVDMLQRTRIDIVVSDIRMPGLDGMVLLDIIHDNWPECKVIFLTGFKEFDHAYRAIRSGAVNFVLKTEGYDKVVDAVRQAVAAIEASLKVRDLLDSHRQDRETMSLLLRKDFLLSLLRGNSVLGIEPRKELDQLGISLLADRPLLLFMGKMDRSPGALTYIEKSKCFYSVSLIAEQQLSAKLCCFQIVDDRDNMVWFAQPHSAISMDEDDISAEDFKWRASALFLKGTLETIQRICKESLGTTVSFAVWTEPTPWRQIADRHAELRHLMEYRIGSGTERLVTDENLDASESVPPQPDARRFAGFASSKLHVLESHLEKGERELFFARLAELTKDLTQELGSRYAPAQELYFSIAMILFSSINRWKLADHDLLKAGYRKLLKPEEHENWAAGALFLKQTAMQLFELRSNEEQQRATDTITFLQGYIDEHIFEDLSLVRLSELVFFNPAYLSRLFKQETGINLSDYIQERKIHKAKQLLERNECKINDIAEALGYGYGANFARSFKKMTNQSPKEYRESLNK</sequence>
<dbReference type="RefSeq" id="WP_113029778.1">
    <property type="nucleotide sequence ID" value="NZ_QMFB01000002.1"/>
</dbReference>
<dbReference type="InterPro" id="IPR011006">
    <property type="entry name" value="CheY-like_superfamily"/>
</dbReference>
<dbReference type="PROSITE" id="PS50110">
    <property type="entry name" value="RESPONSE_REGULATORY"/>
    <property type="match status" value="1"/>
</dbReference>
<dbReference type="SUPFAM" id="SSF52172">
    <property type="entry name" value="CheY-like"/>
    <property type="match status" value="1"/>
</dbReference>
<feature type="domain" description="HTH araC/xylS-type" evidence="5">
    <location>
        <begin position="458"/>
        <end position="556"/>
    </location>
</feature>
<dbReference type="Pfam" id="PF00072">
    <property type="entry name" value="Response_reg"/>
    <property type="match status" value="1"/>
</dbReference>
<dbReference type="PANTHER" id="PTHR43280:SF28">
    <property type="entry name" value="HTH-TYPE TRANSCRIPTIONAL ACTIVATOR RHAS"/>
    <property type="match status" value="1"/>
</dbReference>
<evidence type="ECO:0000256" key="1">
    <source>
        <dbReference type="ARBA" id="ARBA00023015"/>
    </source>
</evidence>
<keyword evidence="4" id="KW-0597">Phosphoprotein</keyword>
<evidence type="ECO:0000313" key="8">
    <source>
        <dbReference type="Proteomes" id="UP000250369"/>
    </source>
</evidence>
<reference evidence="7 8" key="1">
    <citation type="journal article" date="2009" name="Int. J. Syst. Evol. Microbiol.">
        <title>Paenibacillus contaminans sp. nov., isolated from a contaminated laboratory plate.</title>
        <authorList>
            <person name="Chou J.H."/>
            <person name="Lee J.H."/>
            <person name="Lin M.C."/>
            <person name="Chang P.S."/>
            <person name="Arun A.B."/>
            <person name="Young C.C."/>
            <person name="Chen W.M."/>
        </authorList>
    </citation>
    <scope>NUCLEOTIDE SEQUENCE [LARGE SCALE GENOMIC DNA]</scope>
    <source>
        <strain evidence="7 8">CKOBP-6</strain>
    </source>
</reference>
<accession>A0A329MQW3</accession>
<evidence type="ECO:0000259" key="5">
    <source>
        <dbReference type="PROSITE" id="PS01124"/>
    </source>
</evidence>
<dbReference type="CDD" id="cd17536">
    <property type="entry name" value="REC_YesN-like"/>
    <property type="match status" value="1"/>
</dbReference>
<name>A0A329MQW3_9BACL</name>
<dbReference type="Pfam" id="PF12833">
    <property type="entry name" value="HTH_18"/>
    <property type="match status" value="1"/>
</dbReference>
<dbReference type="AlphaFoldDB" id="A0A329MQW3"/>